<keyword evidence="3" id="KW-0328">Glycosyltransferase</keyword>
<dbReference type="EC" id="2.4.-.-" evidence="3"/>
<name>A0ABU5SVY6_9CYAN</name>
<accession>A0ABU5SVY6</accession>
<organism evidence="3 4">
    <name type="scientific">Cyanobium gracile UHCC 0281</name>
    <dbReference type="NCBI Taxonomy" id="3110309"/>
    <lineage>
        <taxon>Bacteria</taxon>
        <taxon>Bacillati</taxon>
        <taxon>Cyanobacteriota</taxon>
        <taxon>Cyanophyceae</taxon>
        <taxon>Synechococcales</taxon>
        <taxon>Prochlorococcaceae</taxon>
        <taxon>Cyanobium</taxon>
    </lineage>
</organism>
<dbReference type="RefSeq" id="WP_323356722.1">
    <property type="nucleotide sequence ID" value="NZ_JAYGHY010000024.1"/>
</dbReference>
<dbReference type="EMBL" id="JAYGHY010000024">
    <property type="protein sequence ID" value="MEA5442673.1"/>
    <property type="molecule type" value="Genomic_DNA"/>
</dbReference>
<dbReference type="Proteomes" id="UP001302329">
    <property type="component" value="Unassembled WGS sequence"/>
</dbReference>
<evidence type="ECO:0000259" key="2">
    <source>
        <dbReference type="Pfam" id="PF00534"/>
    </source>
</evidence>
<comment type="caution">
    <text evidence="3">The sequence shown here is derived from an EMBL/GenBank/DDBJ whole genome shotgun (WGS) entry which is preliminary data.</text>
</comment>
<proteinExistence type="predicted"/>
<evidence type="ECO:0000313" key="4">
    <source>
        <dbReference type="Proteomes" id="UP001302329"/>
    </source>
</evidence>
<gene>
    <name evidence="3" type="ORF">VB739_08935</name>
</gene>
<dbReference type="InterPro" id="IPR001296">
    <property type="entry name" value="Glyco_trans_1"/>
</dbReference>
<dbReference type="SUPFAM" id="SSF53756">
    <property type="entry name" value="UDP-Glycosyltransferase/glycogen phosphorylase"/>
    <property type="match status" value="1"/>
</dbReference>
<keyword evidence="4" id="KW-1185">Reference proteome</keyword>
<evidence type="ECO:0000313" key="3">
    <source>
        <dbReference type="EMBL" id="MEA5442673.1"/>
    </source>
</evidence>
<dbReference type="GO" id="GO:0016757">
    <property type="term" value="F:glycosyltransferase activity"/>
    <property type="evidence" value="ECO:0007669"/>
    <property type="project" value="UniProtKB-KW"/>
</dbReference>
<feature type="domain" description="Glycosyl transferase family 1" evidence="2">
    <location>
        <begin position="82"/>
        <end position="200"/>
    </location>
</feature>
<dbReference type="Pfam" id="PF00534">
    <property type="entry name" value="Glycos_transf_1"/>
    <property type="match status" value="1"/>
</dbReference>
<sequence length="274" mass="29959">MSSLFDMVPERHPEHFFLPGLRSPHANKASWLSASDLIISISAASADDLVFFHPGLQTPVQVIHLATALDSIPPEPVARLQGRRFWMMVGKRHAYKNGMTLMRALALLHRGCRSGGDLPLLVFAGGGAWRPEEQRCIAAHGLQHAVLQLPASDPVLAWLYRQAEAVLVPSLAEGFSLPLIEALACDTPVVASDLEVHREVGRGFSTFLPALNAGAWAEWLLSRSGSPEARPSQCLGPGEYGRLRRQFAMDRLVQEHVEAYAGVDRLPSVVLERG</sequence>
<evidence type="ECO:0000256" key="1">
    <source>
        <dbReference type="ARBA" id="ARBA00022679"/>
    </source>
</evidence>
<reference evidence="3 4" key="1">
    <citation type="submission" date="2023-12" db="EMBL/GenBank/DDBJ databases">
        <title>Baltic Sea Cyanobacteria.</title>
        <authorList>
            <person name="Delbaje E."/>
            <person name="Fewer D.P."/>
            <person name="Shishido T.K."/>
        </authorList>
    </citation>
    <scope>NUCLEOTIDE SEQUENCE [LARGE SCALE GENOMIC DNA]</scope>
    <source>
        <strain evidence="3 4">UHCC 0281</strain>
    </source>
</reference>
<dbReference type="PANTHER" id="PTHR46401">
    <property type="entry name" value="GLYCOSYLTRANSFERASE WBBK-RELATED"/>
    <property type="match status" value="1"/>
</dbReference>
<protein>
    <submittedName>
        <fullName evidence="3">Glycosyltransferase</fullName>
        <ecNumber evidence="3">2.4.-.-</ecNumber>
    </submittedName>
</protein>
<keyword evidence="1 3" id="KW-0808">Transferase</keyword>
<dbReference type="PANTHER" id="PTHR46401:SF2">
    <property type="entry name" value="GLYCOSYLTRANSFERASE WBBK-RELATED"/>
    <property type="match status" value="1"/>
</dbReference>
<dbReference type="Gene3D" id="3.40.50.2000">
    <property type="entry name" value="Glycogen Phosphorylase B"/>
    <property type="match status" value="1"/>
</dbReference>